<dbReference type="EMBL" id="GIFC01010106">
    <property type="protein sequence ID" value="MXU92189.1"/>
    <property type="molecule type" value="Transcribed_RNA"/>
</dbReference>
<dbReference type="AlphaFoldDB" id="A0A6B0UQY1"/>
<reference evidence="2" key="1">
    <citation type="submission" date="2019-12" db="EMBL/GenBank/DDBJ databases">
        <title>An insight into the sialome of adult female Ixodes ricinus ticks feeding for 6 days.</title>
        <authorList>
            <person name="Perner J."/>
            <person name="Ribeiro J.M.C."/>
        </authorList>
    </citation>
    <scope>NUCLEOTIDE SEQUENCE</scope>
    <source>
        <strain evidence="2">Semi-engorged</strain>
        <tissue evidence="2">Salivary glands</tissue>
    </source>
</reference>
<name>A0A6B0UQY1_IXORI</name>
<keyword evidence="1" id="KW-1133">Transmembrane helix</keyword>
<keyword evidence="1" id="KW-0812">Transmembrane</keyword>
<accession>A0A6B0UQY1</accession>
<keyword evidence="1" id="KW-0472">Membrane</keyword>
<feature type="transmembrane region" description="Helical" evidence="1">
    <location>
        <begin position="57"/>
        <end position="77"/>
    </location>
</feature>
<sequence length="130" mass="14344">MLTSGGADGSEGRLGLLLLPLLSSLMKLLRAAVMPKVLGSRSRPFWMMRSTLFGRMSAQWVSAYFALLAPLMGRTLVMSPRLVRGLNRANAVLAKAMELTMMIPTENHWTYSGRFTMVLSILRVSPRAST</sequence>
<proteinExistence type="predicted"/>
<evidence type="ECO:0000256" key="1">
    <source>
        <dbReference type="SAM" id="Phobius"/>
    </source>
</evidence>
<evidence type="ECO:0000313" key="2">
    <source>
        <dbReference type="EMBL" id="MXU92189.1"/>
    </source>
</evidence>
<organism evidence="2">
    <name type="scientific">Ixodes ricinus</name>
    <name type="common">Common tick</name>
    <name type="synonym">Acarus ricinus</name>
    <dbReference type="NCBI Taxonomy" id="34613"/>
    <lineage>
        <taxon>Eukaryota</taxon>
        <taxon>Metazoa</taxon>
        <taxon>Ecdysozoa</taxon>
        <taxon>Arthropoda</taxon>
        <taxon>Chelicerata</taxon>
        <taxon>Arachnida</taxon>
        <taxon>Acari</taxon>
        <taxon>Parasitiformes</taxon>
        <taxon>Ixodida</taxon>
        <taxon>Ixodoidea</taxon>
        <taxon>Ixodidae</taxon>
        <taxon>Ixodinae</taxon>
        <taxon>Ixodes</taxon>
    </lineage>
</organism>
<protein>
    <submittedName>
        <fullName evidence="2">Putative secreted protein</fullName>
    </submittedName>
</protein>